<dbReference type="AlphaFoldDB" id="A0A5N5W6U2"/>
<proteinExistence type="predicted"/>
<sequence length="81" mass="9188">MNHPSLPILLPHSGGPRASRTPTPCPPCEIHEGELRALEVELRAAERREDGSRVALLRHEHDERLEALRRHRDGHARRTAP</sequence>
<evidence type="ECO:0000256" key="1">
    <source>
        <dbReference type="SAM" id="MobiDB-lite"/>
    </source>
</evidence>
<protein>
    <submittedName>
        <fullName evidence="2">Uncharacterized protein</fullName>
    </submittedName>
</protein>
<evidence type="ECO:0000313" key="2">
    <source>
        <dbReference type="EMBL" id="KAB7843690.1"/>
    </source>
</evidence>
<organism evidence="2 3">
    <name type="scientific">Streptomyces mobaraensis</name>
    <name type="common">Streptoverticillium mobaraense</name>
    <dbReference type="NCBI Taxonomy" id="35621"/>
    <lineage>
        <taxon>Bacteria</taxon>
        <taxon>Bacillati</taxon>
        <taxon>Actinomycetota</taxon>
        <taxon>Actinomycetes</taxon>
        <taxon>Kitasatosporales</taxon>
        <taxon>Streptomycetaceae</taxon>
        <taxon>Streptomyces</taxon>
    </lineage>
</organism>
<keyword evidence="3" id="KW-1185">Reference proteome</keyword>
<dbReference type="EMBL" id="VOKX01000032">
    <property type="protein sequence ID" value="KAB7843690.1"/>
    <property type="molecule type" value="Genomic_DNA"/>
</dbReference>
<feature type="region of interest" description="Disordered" evidence="1">
    <location>
        <begin position="1"/>
        <end position="26"/>
    </location>
</feature>
<gene>
    <name evidence="2" type="ORF">FRZ00_17185</name>
</gene>
<comment type="caution">
    <text evidence="2">The sequence shown here is derived from an EMBL/GenBank/DDBJ whole genome shotgun (WGS) entry which is preliminary data.</text>
</comment>
<name>A0A5N5W6U2_STRMB</name>
<evidence type="ECO:0000313" key="3">
    <source>
        <dbReference type="Proteomes" id="UP000327000"/>
    </source>
</evidence>
<reference evidence="2 3" key="1">
    <citation type="journal article" date="2019" name="Microb. Cell Fact.">
        <title>Exploring novel herbicidin analogues by transcriptional regulator overexpression and MS/MS molecular networking.</title>
        <authorList>
            <person name="Shi Y."/>
            <person name="Gu R."/>
            <person name="Li Y."/>
            <person name="Wang X."/>
            <person name="Ren W."/>
            <person name="Li X."/>
            <person name="Wang L."/>
            <person name="Xie Y."/>
            <person name="Hong B."/>
        </authorList>
    </citation>
    <scope>NUCLEOTIDE SEQUENCE [LARGE SCALE GENOMIC DNA]</scope>
    <source>
        <strain evidence="2 3">US-43</strain>
    </source>
</reference>
<dbReference type="Proteomes" id="UP000327000">
    <property type="component" value="Unassembled WGS sequence"/>
</dbReference>
<accession>A0A5N5W6U2</accession>